<sequence>MPDPAPTPDPAPAAPRRLLLVEDHAFTRDGLRATLNLEPDLRVTTEARSGEEALERLHAAGPDLPVDVAVIDIGLPGMDGIQTAAEIRRRWPPVRIVMLTAHDLQAEVFAALASGADAYCLKSAQPELLLLAIRAAAAGSAYLDPQVARHVLGAVRAPGTHSPLTPRETEVLRLMADGNGNREIAAALTLSVSTVKLHVQEILRKLQASDRTQAAVKALRAGLL</sequence>
<evidence type="ECO:0000313" key="6">
    <source>
        <dbReference type="EMBL" id="OWL96846.1"/>
    </source>
</evidence>
<dbReference type="CDD" id="cd17535">
    <property type="entry name" value="REC_NarL-like"/>
    <property type="match status" value="1"/>
</dbReference>
<evidence type="ECO:0000259" key="5">
    <source>
        <dbReference type="PROSITE" id="PS50110"/>
    </source>
</evidence>
<evidence type="ECO:0000259" key="4">
    <source>
        <dbReference type="PROSITE" id="PS50043"/>
    </source>
</evidence>
<dbReference type="InterPro" id="IPR058245">
    <property type="entry name" value="NreC/VraR/RcsB-like_REC"/>
</dbReference>
<organism evidence="6 7">
    <name type="scientific">Deinococcus indicus</name>
    <dbReference type="NCBI Taxonomy" id="223556"/>
    <lineage>
        <taxon>Bacteria</taxon>
        <taxon>Thermotogati</taxon>
        <taxon>Deinococcota</taxon>
        <taxon>Deinococci</taxon>
        <taxon>Deinococcales</taxon>
        <taxon>Deinococcaceae</taxon>
        <taxon>Deinococcus</taxon>
    </lineage>
</organism>
<comment type="caution">
    <text evidence="6">The sequence shown here is derived from an EMBL/GenBank/DDBJ whole genome shotgun (WGS) entry which is preliminary data.</text>
</comment>
<evidence type="ECO:0000313" key="7">
    <source>
        <dbReference type="Proteomes" id="UP000197208"/>
    </source>
</evidence>
<dbReference type="InterPro" id="IPR000792">
    <property type="entry name" value="Tscrpt_reg_LuxR_C"/>
</dbReference>
<dbReference type="SUPFAM" id="SSF46894">
    <property type="entry name" value="C-terminal effector domain of the bipartite response regulators"/>
    <property type="match status" value="1"/>
</dbReference>
<evidence type="ECO:0000256" key="3">
    <source>
        <dbReference type="PROSITE-ProRule" id="PRU00169"/>
    </source>
</evidence>
<dbReference type="Pfam" id="PF00196">
    <property type="entry name" value="GerE"/>
    <property type="match status" value="1"/>
</dbReference>
<dbReference type="GO" id="GO:0003677">
    <property type="term" value="F:DNA binding"/>
    <property type="evidence" value="ECO:0007669"/>
    <property type="project" value="UniProtKB-KW"/>
</dbReference>
<feature type="domain" description="HTH luxR-type" evidence="4">
    <location>
        <begin position="157"/>
        <end position="222"/>
    </location>
</feature>
<dbReference type="PROSITE" id="PS50110">
    <property type="entry name" value="RESPONSE_REGULATORY"/>
    <property type="match status" value="1"/>
</dbReference>
<dbReference type="Gene3D" id="3.40.50.2300">
    <property type="match status" value="1"/>
</dbReference>
<evidence type="ECO:0000256" key="1">
    <source>
        <dbReference type="ARBA" id="ARBA00022553"/>
    </source>
</evidence>
<accession>A0A246BMD9</accession>
<protein>
    <submittedName>
        <fullName evidence="6">DNA-binding response regulator</fullName>
    </submittedName>
</protein>
<proteinExistence type="predicted"/>
<reference evidence="6 7" key="1">
    <citation type="submission" date="2017-05" db="EMBL/GenBank/DDBJ databases">
        <title>De novo genome assembly of Deniococcus indicus strain DR1.</title>
        <authorList>
            <person name="Chauhan D."/>
            <person name="Yennamalli R.M."/>
            <person name="Priyadarshini R."/>
        </authorList>
    </citation>
    <scope>NUCLEOTIDE SEQUENCE [LARGE SCALE GENOMIC DNA]</scope>
    <source>
        <strain evidence="6 7">DR1</strain>
    </source>
</reference>
<dbReference type="PROSITE" id="PS50043">
    <property type="entry name" value="HTH_LUXR_2"/>
    <property type="match status" value="1"/>
</dbReference>
<dbReference type="InterPro" id="IPR016032">
    <property type="entry name" value="Sig_transdc_resp-reg_C-effctor"/>
</dbReference>
<dbReference type="SMART" id="SM00421">
    <property type="entry name" value="HTH_LUXR"/>
    <property type="match status" value="1"/>
</dbReference>
<name>A0A246BMD9_9DEIO</name>
<keyword evidence="1 3" id="KW-0597">Phosphoprotein</keyword>
<dbReference type="GO" id="GO:0000160">
    <property type="term" value="P:phosphorelay signal transduction system"/>
    <property type="evidence" value="ECO:0007669"/>
    <property type="project" value="InterPro"/>
</dbReference>
<dbReference type="PRINTS" id="PR00038">
    <property type="entry name" value="HTHLUXR"/>
</dbReference>
<dbReference type="InterPro" id="IPR011006">
    <property type="entry name" value="CheY-like_superfamily"/>
</dbReference>
<feature type="domain" description="Response regulatory" evidence="5">
    <location>
        <begin position="17"/>
        <end position="137"/>
    </location>
</feature>
<dbReference type="SMART" id="SM00448">
    <property type="entry name" value="REC"/>
    <property type="match status" value="1"/>
</dbReference>
<keyword evidence="7" id="KW-1185">Reference proteome</keyword>
<gene>
    <name evidence="6" type="ORF">CBQ26_07590</name>
</gene>
<dbReference type="CDD" id="cd06170">
    <property type="entry name" value="LuxR_C_like"/>
    <property type="match status" value="1"/>
</dbReference>
<dbReference type="SUPFAM" id="SSF52172">
    <property type="entry name" value="CheY-like"/>
    <property type="match status" value="1"/>
</dbReference>
<dbReference type="EMBL" id="NHMK01000010">
    <property type="protein sequence ID" value="OWL96846.1"/>
    <property type="molecule type" value="Genomic_DNA"/>
</dbReference>
<dbReference type="Pfam" id="PF00072">
    <property type="entry name" value="Response_reg"/>
    <property type="match status" value="1"/>
</dbReference>
<dbReference type="AlphaFoldDB" id="A0A246BMD9"/>
<feature type="modified residue" description="4-aspartylphosphate" evidence="3">
    <location>
        <position position="72"/>
    </location>
</feature>
<dbReference type="RefSeq" id="WP_172417975.1">
    <property type="nucleotide sequence ID" value="NZ_BNAM01000026.1"/>
</dbReference>
<dbReference type="GO" id="GO:0006355">
    <property type="term" value="P:regulation of DNA-templated transcription"/>
    <property type="evidence" value="ECO:0007669"/>
    <property type="project" value="InterPro"/>
</dbReference>
<dbReference type="Proteomes" id="UP000197208">
    <property type="component" value="Unassembled WGS sequence"/>
</dbReference>
<dbReference type="PANTHER" id="PTHR43214">
    <property type="entry name" value="TWO-COMPONENT RESPONSE REGULATOR"/>
    <property type="match status" value="1"/>
</dbReference>
<dbReference type="InterPro" id="IPR001789">
    <property type="entry name" value="Sig_transdc_resp-reg_receiver"/>
</dbReference>
<dbReference type="InterPro" id="IPR039420">
    <property type="entry name" value="WalR-like"/>
</dbReference>
<keyword evidence="2 6" id="KW-0238">DNA-binding</keyword>
<evidence type="ECO:0000256" key="2">
    <source>
        <dbReference type="ARBA" id="ARBA00023125"/>
    </source>
</evidence>